<accession>A0AAD3Y0R1</accession>
<proteinExistence type="predicted"/>
<evidence type="ECO:0000313" key="2">
    <source>
        <dbReference type="EMBL" id="GMH23339.1"/>
    </source>
</evidence>
<sequence>MQPVESSRPLVCEDARPECQIAQQLTKIRRSKLRDCGLSRSSNCRDLLQAGLEVIKNLGWLALAGRPRGHGPRPASRSSKLRVTPKGPPGRPEVIKKKARRPRGHQNPGRDCVQALISGRPRSSKTLAATVFEAARGHQKLRPEGPQADPRGDLVRKLAKTLGLLITLHAVADHALKIGRTDLEASIIKTSEVRELYFGFNISKSIVFWMPNEGDRACSPPEGYVTIYEAHLRSGLRLPFLTS</sequence>
<feature type="region of interest" description="Disordered" evidence="1">
    <location>
        <begin position="64"/>
        <end position="111"/>
    </location>
</feature>
<gene>
    <name evidence="2" type="ORF">Nepgr_025182</name>
</gene>
<evidence type="ECO:0000256" key="1">
    <source>
        <dbReference type="SAM" id="MobiDB-lite"/>
    </source>
</evidence>
<dbReference type="Proteomes" id="UP001279734">
    <property type="component" value="Unassembled WGS sequence"/>
</dbReference>
<comment type="caution">
    <text evidence="2">The sequence shown here is derived from an EMBL/GenBank/DDBJ whole genome shotgun (WGS) entry which is preliminary data.</text>
</comment>
<name>A0AAD3Y0R1_NEPGR</name>
<keyword evidence="3" id="KW-1185">Reference proteome</keyword>
<organism evidence="2 3">
    <name type="scientific">Nepenthes gracilis</name>
    <name type="common">Slender pitcher plant</name>
    <dbReference type="NCBI Taxonomy" id="150966"/>
    <lineage>
        <taxon>Eukaryota</taxon>
        <taxon>Viridiplantae</taxon>
        <taxon>Streptophyta</taxon>
        <taxon>Embryophyta</taxon>
        <taxon>Tracheophyta</taxon>
        <taxon>Spermatophyta</taxon>
        <taxon>Magnoliopsida</taxon>
        <taxon>eudicotyledons</taxon>
        <taxon>Gunneridae</taxon>
        <taxon>Pentapetalae</taxon>
        <taxon>Caryophyllales</taxon>
        <taxon>Nepenthaceae</taxon>
        <taxon>Nepenthes</taxon>
    </lineage>
</organism>
<dbReference type="EMBL" id="BSYO01000026">
    <property type="protein sequence ID" value="GMH23339.1"/>
    <property type="molecule type" value="Genomic_DNA"/>
</dbReference>
<reference evidence="2" key="1">
    <citation type="submission" date="2023-05" db="EMBL/GenBank/DDBJ databases">
        <title>Nepenthes gracilis genome sequencing.</title>
        <authorList>
            <person name="Fukushima K."/>
        </authorList>
    </citation>
    <scope>NUCLEOTIDE SEQUENCE</scope>
    <source>
        <strain evidence="2">SING2019-196</strain>
    </source>
</reference>
<protein>
    <submittedName>
        <fullName evidence="2">Uncharacterized protein</fullName>
    </submittedName>
</protein>
<evidence type="ECO:0000313" key="3">
    <source>
        <dbReference type="Proteomes" id="UP001279734"/>
    </source>
</evidence>
<dbReference type="AlphaFoldDB" id="A0AAD3Y0R1"/>